<dbReference type="InterPro" id="IPR048362">
    <property type="entry name" value="PARG_helical"/>
</dbReference>
<gene>
    <name evidence="2" type="ORF">M9458_022476</name>
</gene>
<feature type="non-terminal residue" evidence="2">
    <location>
        <position position="53"/>
    </location>
</feature>
<evidence type="ECO:0000259" key="1">
    <source>
        <dbReference type="Pfam" id="PF20811"/>
    </source>
</evidence>
<protein>
    <recommendedName>
        <fullName evidence="1">PARG helical domain-containing protein</fullName>
    </recommendedName>
</protein>
<dbReference type="AlphaFoldDB" id="A0ABD0QAA2"/>
<dbReference type="PANTHER" id="PTHR12837">
    <property type="entry name" value="POLY ADP-RIBOSE GLYCOHYDROLASE"/>
    <property type="match status" value="1"/>
</dbReference>
<reference evidence="2 3" key="1">
    <citation type="submission" date="2024-05" db="EMBL/GenBank/DDBJ databases">
        <title>Genome sequencing and assembly of Indian major carp, Cirrhinus mrigala (Hamilton, 1822).</title>
        <authorList>
            <person name="Mohindra V."/>
            <person name="Chowdhury L.M."/>
            <person name="Lal K."/>
            <person name="Jena J.K."/>
        </authorList>
    </citation>
    <scope>NUCLEOTIDE SEQUENCE [LARGE SCALE GENOMIC DNA]</scope>
    <source>
        <strain evidence="2">CM1030</strain>
        <tissue evidence="2">Blood</tissue>
    </source>
</reference>
<dbReference type="Proteomes" id="UP001529510">
    <property type="component" value="Unassembled WGS sequence"/>
</dbReference>
<evidence type="ECO:0000313" key="3">
    <source>
        <dbReference type="Proteomes" id="UP001529510"/>
    </source>
</evidence>
<comment type="caution">
    <text evidence="2">The sequence shown here is derived from an EMBL/GenBank/DDBJ whole genome shotgun (WGS) entry which is preliminary data.</text>
</comment>
<dbReference type="Pfam" id="PF20811">
    <property type="entry name" value="PARG_cat_N"/>
    <property type="match status" value="1"/>
</dbReference>
<dbReference type="PANTHER" id="PTHR12837:SF8">
    <property type="entry name" value="POLY(ADP-RIBOSE) GLYCOHYDROLASE"/>
    <property type="match status" value="1"/>
</dbReference>
<organism evidence="2 3">
    <name type="scientific">Cirrhinus mrigala</name>
    <name type="common">Mrigala</name>
    <dbReference type="NCBI Taxonomy" id="683832"/>
    <lineage>
        <taxon>Eukaryota</taxon>
        <taxon>Metazoa</taxon>
        <taxon>Chordata</taxon>
        <taxon>Craniata</taxon>
        <taxon>Vertebrata</taxon>
        <taxon>Euteleostomi</taxon>
        <taxon>Actinopterygii</taxon>
        <taxon>Neopterygii</taxon>
        <taxon>Teleostei</taxon>
        <taxon>Ostariophysi</taxon>
        <taxon>Cypriniformes</taxon>
        <taxon>Cyprinidae</taxon>
        <taxon>Labeoninae</taxon>
        <taxon>Labeonini</taxon>
        <taxon>Cirrhinus</taxon>
    </lineage>
</organism>
<proteinExistence type="predicted"/>
<dbReference type="EMBL" id="JAMKFB020000010">
    <property type="protein sequence ID" value="KAL0183101.1"/>
    <property type="molecule type" value="Genomic_DNA"/>
</dbReference>
<feature type="domain" description="PARG helical" evidence="1">
    <location>
        <begin position="1"/>
        <end position="53"/>
    </location>
</feature>
<dbReference type="InterPro" id="IPR007724">
    <property type="entry name" value="Poly_GlycHdrlase"/>
</dbReference>
<feature type="non-terminal residue" evidence="2">
    <location>
        <position position="1"/>
    </location>
</feature>
<keyword evidence="3" id="KW-1185">Reference proteome</keyword>
<accession>A0ABD0QAA2</accession>
<sequence>PIPLLRQQQNQAITMSQQQISCLLANAFFCTFPHRNDTKPGSEYANYPTINFS</sequence>
<name>A0ABD0QAA2_CIRMR</name>
<evidence type="ECO:0000313" key="2">
    <source>
        <dbReference type="EMBL" id="KAL0183101.1"/>
    </source>
</evidence>